<dbReference type="Proteomes" id="UP001551695">
    <property type="component" value="Unassembled WGS sequence"/>
</dbReference>
<reference evidence="6 7" key="1">
    <citation type="submission" date="2024-06" db="EMBL/GenBank/DDBJ databases">
        <title>The Natural Products Discovery Center: Release of the First 8490 Sequenced Strains for Exploring Actinobacteria Biosynthetic Diversity.</title>
        <authorList>
            <person name="Kalkreuter E."/>
            <person name="Kautsar S.A."/>
            <person name="Yang D."/>
            <person name="Bader C.D."/>
            <person name="Teijaro C.N."/>
            <person name="Fluegel L."/>
            <person name="Davis C.M."/>
            <person name="Simpson J.R."/>
            <person name="Lauterbach L."/>
            <person name="Steele A.D."/>
            <person name="Gui C."/>
            <person name="Meng S."/>
            <person name="Li G."/>
            <person name="Viehrig K."/>
            <person name="Ye F."/>
            <person name="Su P."/>
            <person name="Kiefer A.F."/>
            <person name="Nichols A."/>
            <person name="Cepeda A.J."/>
            <person name="Yan W."/>
            <person name="Fan B."/>
            <person name="Jiang Y."/>
            <person name="Adhikari A."/>
            <person name="Zheng C.-J."/>
            <person name="Schuster L."/>
            <person name="Cowan T.M."/>
            <person name="Smanski M.J."/>
            <person name="Chevrette M.G."/>
            <person name="De Carvalho L.P.S."/>
            <person name="Shen B."/>
        </authorList>
    </citation>
    <scope>NUCLEOTIDE SEQUENCE [LARGE SCALE GENOMIC DNA]</scope>
    <source>
        <strain evidence="6 7">NPDC050403</strain>
    </source>
</reference>
<dbReference type="Pfam" id="PF13411">
    <property type="entry name" value="MerR_1"/>
    <property type="match status" value="1"/>
</dbReference>
<gene>
    <name evidence="6" type="ORF">AB0I48_19605</name>
</gene>
<keyword evidence="7" id="KW-1185">Reference proteome</keyword>
<keyword evidence="1" id="KW-0678">Repressor</keyword>
<feature type="domain" description="HTH merR-type" evidence="5">
    <location>
        <begin position="10"/>
        <end position="79"/>
    </location>
</feature>
<dbReference type="InterPro" id="IPR047057">
    <property type="entry name" value="MerR_fam"/>
</dbReference>
<evidence type="ECO:0000256" key="4">
    <source>
        <dbReference type="ARBA" id="ARBA00023163"/>
    </source>
</evidence>
<evidence type="ECO:0000256" key="1">
    <source>
        <dbReference type="ARBA" id="ARBA00022491"/>
    </source>
</evidence>
<name>A0ABV3FWX9_9NOCA</name>
<protein>
    <submittedName>
        <fullName evidence="6">MerR family transcriptional regulator</fullName>
    </submittedName>
</protein>
<keyword evidence="2" id="KW-0805">Transcription regulation</keyword>
<accession>A0ABV3FWX9</accession>
<dbReference type="EMBL" id="JBFAKC010000008">
    <property type="protein sequence ID" value="MEV0709775.1"/>
    <property type="molecule type" value="Genomic_DNA"/>
</dbReference>
<dbReference type="InterPro" id="IPR009061">
    <property type="entry name" value="DNA-bd_dom_put_sf"/>
</dbReference>
<proteinExistence type="predicted"/>
<evidence type="ECO:0000259" key="5">
    <source>
        <dbReference type="PROSITE" id="PS50937"/>
    </source>
</evidence>
<dbReference type="SUPFAM" id="SSF46955">
    <property type="entry name" value="Putative DNA-binding domain"/>
    <property type="match status" value="1"/>
</dbReference>
<evidence type="ECO:0000256" key="2">
    <source>
        <dbReference type="ARBA" id="ARBA00023015"/>
    </source>
</evidence>
<evidence type="ECO:0000313" key="6">
    <source>
        <dbReference type="EMBL" id="MEV0709775.1"/>
    </source>
</evidence>
<dbReference type="CDD" id="cd00592">
    <property type="entry name" value="HTH_MerR-like"/>
    <property type="match status" value="1"/>
</dbReference>
<dbReference type="RefSeq" id="WP_357785505.1">
    <property type="nucleotide sequence ID" value="NZ_JBFAKC010000008.1"/>
</dbReference>
<dbReference type="SMART" id="SM00422">
    <property type="entry name" value="HTH_MERR"/>
    <property type="match status" value="1"/>
</dbReference>
<keyword evidence="4" id="KW-0804">Transcription</keyword>
<dbReference type="PANTHER" id="PTHR30204">
    <property type="entry name" value="REDOX-CYCLING DRUG-SENSING TRANSCRIPTIONAL ACTIVATOR SOXR"/>
    <property type="match status" value="1"/>
</dbReference>
<evidence type="ECO:0000256" key="3">
    <source>
        <dbReference type="ARBA" id="ARBA00023125"/>
    </source>
</evidence>
<sequence length="307" mass="33376">MTENTDRRGLVSIGELSRLTGVSVRTIRFYCDDGVLESQRGSGGHRLFDPVTSVDRLRSVRRLRALGLGLSTIVDVLADAVSITDALAAERRALDSELGVLTWRRASLLAVENATPAERATRVAQLAAVQDRHGAYDELVAFWRRLLAPLASATFDGFVSMNIPAPPANPTAAHVLAYAELATTITDPAMARAMTRQLWRIDDTDVGDKRALITGVAEACEVVGPQVDARIAPRPGAELDRFLAAHAAARGEPDSPRLRRRLLSAGADDDPRIHRYWTLTTEITGTTTAGAAHHWLYRALALSTERQ</sequence>
<organism evidence="6 7">
    <name type="scientific">Nocardia aurea</name>
    <dbReference type="NCBI Taxonomy" id="2144174"/>
    <lineage>
        <taxon>Bacteria</taxon>
        <taxon>Bacillati</taxon>
        <taxon>Actinomycetota</taxon>
        <taxon>Actinomycetes</taxon>
        <taxon>Mycobacteriales</taxon>
        <taxon>Nocardiaceae</taxon>
        <taxon>Nocardia</taxon>
    </lineage>
</organism>
<dbReference type="InterPro" id="IPR000551">
    <property type="entry name" value="MerR-type_HTH_dom"/>
</dbReference>
<dbReference type="Gene3D" id="1.10.1660.10">
    <property type="match status" value="1"/>
</dbReference>
<comment type="caution">
    <text evidence="6">The sequence shown here is derived from an EMBL/GenBank/DDBJ whole genome shotgun (WGS) entry which is preliminary data.</text>
</comment>
<evidence type="ECO:0000313" key="7">
    <source>
        <dbReference type="Proteomes" id="UP001551695"/>
    </source>
</evidence>
<dbReference type="PANTHER" id="PTHR30204:SF69">
    <property type="entry name" value="MERR-FAMILY TRANSCRIPTIONAL REGULATOR"/>
    <property type="match status" value="1"/>
</dbReference>
<dbReference type="PROSITE" id="PS50937">
    <property type="entry name" value="HTH_MERR_2"/>
    <property type="match status" value="1"/>
</dbReference>
<keyword evidence="3" id="KW-0238">DNA-binding</keyword>